<evidence type="ECO:0000313" key="1">
    <source>
        <dbReference type="EMBL" id="EAX93978.1"/>
    </source>
</evidence>
<organism evidence="1 2">
    <name type="scientific">Trichomonas vaginalis (strain ATCC PRA-98 / G3)</name>
    <dbReference type="NCBI Taxonomy" id="412133"/>
    <lineage>
        <taxon>Eukaryota</taxon>
        <taxon>Metamonada</taxon>
        <taxon>Parabasalia</taxon>
        <taxon>Trichomonadida</taxon>
        <taxon>Trichomonadidae</taxon>
        <taxon>Trichomonas</taxon>
    </lineage>
</organism>
<accession>A2FM80</accession>
<keyword evidence="2" id="KW-1185">Reference proteome</keyword>
<dbReference type="Proteomes" id="UP000001542">
    <property type="component" value="Unassembled WGS sequence"/>
</dbReference>
<dbReference type="VEuPathDB" id="TrichDB:TVAG_024220"/>
<reference evidence="1" key="1">
    <citation type="submission" date="2006-10" db="EMBL/GenBank/DDBJ databases">
        <authorList>
            <person name="Amadeo P."/>
            <person name="Zhao Q."/>
            <person name="Wortman J."/>
            <person name="Fraser-Liggett C."/>
            <person name="Carlton J."/>
        </authorList>
    </citation>
    <scope>NUCLEOTIDE SEQUENCE</scope>
    <source>
        <strain evidence="1">G3</strain>
    </source>
</reference>
<sequence>MSFLDPSIEIQKPEQYDLSLKSISCARKRHCAMMKFFDSAEWAINATELQTALPHINDPLDVPIASIHQSPLNAY</sequence>
<protein>
    <submittedName>
        <fullName evidence="1">Uncharacterized protein</fullName>
    </submittedName>
</protein>
<gene>
    <name evidence="1" type="ORF">TVAG_024220</name>
</gene>
<reference evidence="1" key="2">
    <citation type="journal article" date="2007" name="Science">
        <title>Draft genome sequence of the sexually transmitted pathogen Trichomonas vaginalis.</title>
        <authorList>
            <person name="Carlton J.M."/>
            <person name="Hirt R.P."/>
            <person name="Silva J.C."/>
            <person name="Delcher A.L."/>
            <person name="Schatz M."/>
            <person name="Zhao Q."/>
            <person name="Wortman J.R."/>
            <person name="Bidwell S.L."/>
            <person name="Alsmark U.C.M."/>
            <person name="Besteiro S."/>
            <person name="Sicheritz-Ponten T."/>
            <person name="Noel C.J."/>
            <person name="Dacks J.B."/>
            <person name="Foster P.G."/>
            <person name="Simillion C."/>
            <person name="Van de Peer Y."/>
            <person name="Miranda-Saavedra D."/>
            <person name="Barton G.J."/>
            <person name="Westrop G.D."/>
            <person name="Mueller S."/>
            <person name="Dessi D."/>
            <person name="Fiori P.L."/>
            <person name="Ren Q."/>
            <person name="Paulsen I."/>
            <person name="Zhang H."/>
            <person name="Bastida-Corcuera F.D."/>
            <person name="Simoes-Barbosa A."/>
            <person name="Brown M.T."/>
            <person name="Hayes R.D."/>
            <person name="Mukherjee M."/>
            <person name="Okumura C.Y."/>
            <person name="Schneider R."/>
            <person name="Smith A.J."/>
            <person name="Vanacova S."/>
            <person name="Villalvazo M."/>
            <person name="Haas B.J."/>
            <person name="Pertea M."/>
            <person name="Feldblyum T.V."/>
            <person name="Utterback T.R."/>
            <person name="Shu C.L."/>
            <person name="Osoegawa K."/>
            <person name="de Jong P.J."/>
            <person name="Hrdy I."/>
            <person name="Horvathova L."/>
            <person name="Zubacova Z."/>
            <person name="Dolezal P."/>
            <person name="Malik S.B."/>
            <person name="Logsdon J.M. Jr."/>
            <person name="Henze K."/>
            <person name="Gupta A."/>
            <person name="Wang C.C."/>
            <person name="Dunne R.L."/>
            <person name="Upcroft J.A."/>
            <person name="Upcroft P."/>
            <person name="White O."/>
            <person name="Salzberg S.L."/>
            <person name="Tang P."/>
            <person name="Chiu C.-H."/>
            <person name="Lee Y.-S."/>
            <person name="Embley T.M."/>
            <person name="Coombs G.H."/>
            <person name="Mottram J.C."/>
            <person name="Tachezy J."/>
            <person name="Fraser-Liggett C.M."/>
            <person name="Johnson P.J."/>
        </authorList>
    </citation>
    <scope>NUCLEOTIDE SEQUENCE [LARGE SCALE GENOMIC DNA]</scope>
    <source>
        <strain evidence="1">G3</strain>
    </source>
</reference>
<dbReference type="VEuPathDB" id="TrichDB:TVAGG3_0716770"/>
<dbReference type="RefSeq" id="XP_001306908.1">
    <property type="nucleotide sequence ID" value="XM_001306907.1"/>
</dbReference>
<dbReference type="KEGG" id="tva:4751702"/>
<proteinExistence type="predicted"/>
<dbReference type="AlphaFoldDB" id="A2FM80"/>
<name>A2FM80_TRIV3</name>
<evidence type="ECO:0000313" key="2">
    <source>
        <dbReference type="Proteomes" id="UP000001542"/>
    </source>
</evidence>
<dbReference type="EMBL" id="DS113882">
    <property type="protein sequence ID" value="EAX93978.1"/>
    <property type="molecule type" value="Genomic_DNA"/>
</dbReference>
<dbReference type="InParanoid" id="A2FM80"/>